<accession>A0ABP7RGG1</accession>
<gene>
    <name evidence="2" type="ORF">GCM10022384_50310</name>
</gene>
<evidence type="ECO:0000313" key="3">
    <source>
        <dbReference type="Proteomes" id="UP001500034"/>
    </source>
</evidence>
<evidence type="ECO:0000256" key="1">
    <source>
        <dbReference type="SAM" id="MobiDB-lite"/>
    </source>
</evidence>
<sequence>MPADPTWLTAGVNAVVELTHRTAPKRARAARFEVRAVGELYTTPAPATVTHTWLTAPREAPALRPRPPPQPRSTPHA</sequence>
<reference evidence="3" key="1">
    <citation type="journal article" date="2019" name="Int. J. Syst. Evol. Microbiol.">
        <title>The Global Catalogue of Microorganisms (GCM) 10K type strain sequencing project: providing services to taxonomists for standard genome sequencing and annotation.</title>
        <authorList>
            <consortium name="The Broad Institute Genomics Platform"/>
            <consortium name="The Broad Institute Genome Sequencing Center for Infectious Disease"/>
            <person name="Wu L."/>
            <person name="Ma J."/>
        </authorList>
    </citation>
    <scope>NUCLEOTIDE SEQUENCE [LARGE SCALE GENOMIC DNA]</scope>
    <source>
        <strain evidence="3">JCM 17027</strain>
    </source>
</reference>
<name>A0ABP7RGG1_9ACTN</name>
<organism evidence="2 3">
    <name type="scientific">Streptomyces marokkonensis</name>
    <dbReference type="NCBI Taxonomy" id="324855"/>
    <lineage>
        <taxon>Bacteria</taxon>
        <taxon>Bacillati</taxon>
        <taxon>Actinomycetota</taxon>
        <taxon>Actinomycetes</taxon>
        <taxon>Kitasatosporales</taxon>
        <taxon>Streptomycetaceae</taxon>
        <taxon>Streptomyces</taxon>
    </lineage>
</organism>
<feature type="compositionally biased region" description="Pro residues" evidence="1">
    <location>
        <begin position="64"/>
        <end position="77"/>
    </location>
</feature>
<feature type="region of interest" description="Disordered" evidence="1">
    <location>
        <begin position="50"/>
        <end position="77"/>
    </location>
</feature>
<dbReference type="Proteomes" id="UP001500034">
    <property type="component" value="Unassembled WGS sequence"/>
</dbReference>
<protein>
    <submittedName>
        <fullName evidence="2">Uncharacterized protein</fullName>
    </submittedName>
</protein>
<comment type="caution">
    <text evidence="2">The sequence shown here is derived from an EMBL/GenBank/DDBJ whole genome shotgun (WGS) entry which is preliminary data.</text>
</comment>
<evidence type="ECO:0000313" key="2">
    <source>
        <dbReference type="EMBL" id="GAA3997114.1"/>
    </source>
</evidence>
<dbReference type="EMBL" id="BAABCQ010000119">
    <property type="protein sequence ID" value="GAA3997114.1"/>
    <property type="molecule type" value="Genomic_DNA"/>
</dbReference>
<keyword evidence="3" id="KW-1185">Reference proteome</keyword>
<proteinExistence type="predicted"/>